<proteinExistence type="predicted"/>
<sequence>MEPSPGARIMLSLPEIASLRTHFLMVKVSSRFGILTSLGGSLELSTAKNQEEQRIRGYPQCYRPVSCAVHVKDIEWDQEKEAMEMGEAEEFAVYLNQAGELLLIPQE</sequence>
<dbReference type="EnsemblPlants" id="Ma08_t10500.1">
    <property type="protein sequence ID" value="Ma08_p10500.1"/>
    <property type="gene ID" value="Ma08_g10500"/>
</dbReference>
<accession>A0A804K535</accession>
<name>A0A804K535_MUSAM</name>
<organism evidence="3 4">
    <name type="scientific">Musa acuminata subsp. malaccensis</name>
    <name type="common">Wild banana</name>
    <name type="synonym">Musa malaccensis</name>
    <dbReference type="NCBI Taxonomy" id="214687"/>
    <lineage>
        <taxon>Eukaryota</taxon>
        <taxon>Viridiplantae</taxon>
        <taxon>Streptophyta</taxon>
        <taxon>Embryophyta</taxon>
        <taxon>Tracheophyta</taxon>
        <taxon>Spermatophyta</taxon>
        <taxon>Magnoliopsida</taxon>
        <taxon>Liliopsida</taxon>
        <taxon>Zingiberales</taxon>
        <taxon>Musaceae</taxon>
        <taxon>Musa</taxon>
    </lineage>
</organism>
<dbReference type="Proteomes" id="UP000012960">
    <property type="component" value="Unplaced"/>
</dbReference>
<dbReference type="AlphaFoldDB" id="A0A804K535"/>
<evidence type="ECO:0000313" key="4">
    <source>
        <dbReference type="Proteomes" id="UP000012960"/>
    </source>
</evidence>
<keyword evidence="1" id="KW-0119">Carbohydrate metabolism</keyword>
<dbReference type="InParanoid" id="A0A804K535"/>
<reference evidence="3" key="2">
    <citation type="submission" date="2021-05" db="UniProtKB">
        <authorList>
            <consortium name="EnsemblPlants"/>
        </authorList>
    </citation>
    <scope>IDENTIFICATION</scope>
    <source>
        <strain evidence="3">subsp. malaccensis</strain>
    </source>
</reference>
<protein>
    <submittedName>
        <fullName evidence="2">(wild Malaysian banana) hypothetical protein</fullName>
    </submittedName>
</protein>
<keyword evidence="4" id="KW-1185">Reference proteome</keyword>
<dbReference type="Gramene" id="Ma08_t10500.1">
    <property type="protein sequence ID" value="Ma08_p10500.1"/>
    <property type="gene ID" value="Ma08_g10500"/>
</dbReference>
<evidence type="ECO:0000256" key="1">
    <source>
        <dbReference type="ARBA" id="ARBA00023277"/>
    </source>
</evidence>
<dbReference type="EMBL" id="HG996472">
    <property type="protein sequence ID" value="CAG1831148.1"/>
    <property type="molecule type" value="Genomic_DNA"/>
</dbReference>
<reference evidence="2" key="1">
    <citation type="submission" date="2021-03" db="EMBL/GenBank/DDBJ databases">
        <authorList>
            <consortium name="Genoscope - CEA"/>
            <person name="William W."/>
        </authorList>
    </citation>
    <scope>NUCLEOTIDE SEQUENCE</scope>
    <source>
        <strain evidence="2">Doubled-haploid Pahang</strain>
    </source>
</reference>
<evidence type="ECO:0000313" key="3">
    <source>
        <dbReference type="EnsemblPlants" id="Ma08_p10500.1"/>
    </source>
</evidence>
<dbReference type="InterPro" id="IPR008811">
    <property type="entry name" value="Glycosyl_hydrolases_36"/>
</dbReference>
<gene>
    <name evidence="2" type="ORF">GSMUA_344020.1</name>
</gene>
<evidence type="ECO:0000313" key="2">
    <source>
        <dbReference type="EMBL" id="CAG1831148.1"/>
    </source>
</evidence>
<dbReference type="Pfam" id="PF05691">
    <property type="entry name" value="Raffinose_syn"/>
    <property type="match status" value="1"/>
</dbReference>